<gene>
    <name evidence="1" type="ORF">B0H17DRAFT_871953</name>
</gene>
<sequence length="187" mass="20828">ESEIYCSQLLRQRRGFPLFVPGPQQNLPEEYQRTGVSIGDVGRVTTDGIFDFFFNIYLPADHPINASDVPEGFCPLAPYARRDLVHLNVDPGNYVAGPSVQSVDLDYSSEYVFNLSPHGAILALPHGAHVEKLENLQNIRQYAAENAENWYRYINCARGRGLANGSLYLVTGSEKSRSWGMASFNNA</sequence>
<name>A0AAD7GXQ5_MYCRO</name>
<keyword evidence="2" id="KW-1185">Reference proteome</keyword>
<comment type="caution">
    <text evidence="1">The sequence shown here is derived from an EMBL/GenBank/DDBJ whole genome shotgun (WGS) entry which is preliminary data.</text>
</comment>
<accession>A0AAD7GXQ5</accession>
<dbReference type="AlphaFoldDB" id="A0AAD7GXQ5"/>
<evidence type="ECO:0000313" key="1">
    <source>
        <dbReference type="EMBL" id="KAJ7707389.1"/>
    </source>
</evidence>
<feature type="non-terminal residue" evidence="1">
    <location>
        <position position="187"/>
    </location>
</feature>
<evidence type="ECO:0000313" key="2">
    <source>
        <dbReference type="Proteomes" id="UP001221757"/>
    </source>
</evidence>
<reference evidence="1" key="1">
    <citation type="submission" date="2023-03" db="EMBL/GenBank/DDBJ databases">
        <title>Massive genome expansion in bonnet fungi (Mycena s.s.) driven by repeated elements and novel gene families across ecological guilds.</title>
        <authorList>
            <consortium name="Lawrence Berkeley National Laboratory"/>
            <person name="Harder C.B."/>
            <person name="Miyauchi S."/>
            <person name="Viragh M."/>
            <person name="Kuo A."/>
            <person name="Thoen E."/>
            <person name="Andreopoulos B."/>
            <person name="Lu D."/>
            <person name="Skrede I."/>
            <person name="Drula E."/>
            <person name="Henrissat B."/>
            <person name="Morin E."/>
            <person name="Kohler A."/>
            <person name="Barry K."/>
            <person name="LaButti K."/>
            <person name="Morin E."/>
            <person name="Salamov A."/>
            <person name="Lipzen A."/>
            <person name="Mereny Z."/>
            <person name="Hegedus B."/>
            <person name="Baldrian P."/>
            <person name="Stursova M."/>
            <person name="Weitz H."/>
            <person name="Taylor A."/>
            <person name="Grigoriev I.V."/>
            <person name="Nagy L.G."/>
            <person name="Martin F."/>
            <person name="Kauserud H."/>
        </authorList>
    </citation>
    <scope>NUCLEOTIDE SEQUENCE</scope>
    <source>
        <strain evidence="1">CBHHK067</strain>
    </source>
</reference>
<proteinExistence type="predicted"/>
<organism evidence="1 2">
    <name type="scientific">Mycena rosella</name>
    <name type="common">Pink bonnet</name>
    <name type="synonym">Agaricus rosellus</name>
    <dbReference type="NCBI Taxonomy" id="1033263"/>
    <lineage>
        <taxon>Eukaryota</taxon>
        <taxon>Fungi</taxon>
        <taxon>Dikarya</taxon>
        <taxon>Basidiomycota</taxon>
        <taxon>Agaricomycotina</taxon>
        <taxon>Agaricomycetes</taxon>
        <taxon>Agaricomycetidae</taxon>
        <taxon>Agaricales</taxon>
        <taxon>Marasmiineae</taxon>
        <taxon>Mycenaceae</taxon>
        <taxon>Mycena</taxon>
    </lineage>
</organism>
<feature type="non-terminal residue" evidence="1">
    <location>
        <position position="1"/>
    </location>
</feature>
<dbReference type="EMBL" id="JARKIE010000005">
    <property type="protein sequence ID" value="KAJ7707389.1"/>
    <property type="molecule type" value="Genomic_DNA"/>
</dbReference>
<protein>
    <submittedName>
        <fullName evidence="1">Uncharacterized protein</fullName>
    </submittedName>
</protein>
<dbReference type="Proteomes" id="UP001221757">
    <property type="component" value="Unassembled WGS sequence"/>
</dbReference>